<keyword evidence="4" id="KW-1185">Reference proteome</keyword>
<evidence type="ECO:0000256" key="1">
    <source>
        <dbReference type="SAM" id="MobiDB-lite"/>
    </source>
</evidence>
<name>A0AAV5WRC4_9BILA</name>
<dbReference type="Proteomes" id="UP001432322">
    <property type="component" value="Unassembled WGS sequence"/>
</dbReference>
<sequence>SLLTHQKSKSVKEIDVRELWSTFRHKETSRDSVYGMWRLAAILLLSHAAAAAVFSEGGGKKVDKFTQQQQQLIDEDIARELELGEQLKQNYLDYLVRAEAEAAQEDEQREEQEKAVADEMLREAQMEAILQEMAKAQATYEQMEEDEKEMSPRDVASAPLEEEKIPVAPEVSQKKEEQPKQEEKIDESFDAQLPKTAPTAQKKGQNEFVSFVDPDASRLTKSVPSVDKRTIEQVRIQGANKGGHLLFLAVGCVMAVGMVAALIGGLIRYRKNREEPDDQEYAPYAGTGPRTKKPIKGEKGDDTLAYKAQLHHYQQAKQKIICGEENAGVAGDSDDETDEIDDENNFSVYECPGLAPTGDIEVHNPNFAADRP</sequence>
<reference evidence="3" key="1">
    <citation type="submission" date="2023-10" db="EMBL/GenBank/DDBJ databases">
        <title>Genome assembly of Pristionchus species.</title>
        <authorList>
            <person name="Yoshida K."/>
            <person name="Sommer R.J."/>
        </authorList>
    </citation>
    <scope>NUCLEOTIDE SEQUENCE</scope>
    <source>
        <strain evidence="3">RS5133</strain>
    </source>
</reference>
<feature type="region of interest" description="Disordered" evidence="1">
    <location>
        <begin position="138"/>
        <end position="190"/>
    </location>
</feature>
<feature type="compositionally biased region" description="Basic and acidic residues" evidence="1">
    <location>
        <begin position="172"/>
        <end position="187"/>
    </location>
</feature>
<feature type="non-terminal residue" evidence="3">
    <location>
        <position position="1"/>
    </location>
</feature>
<feature type="region of interest" description="Disordered" evidence="1">
    <location>
        <begin position="278"/>
        <end position="297"/>
    </location>
</feature>
<evidence type="ECO:0000313" key="4">
    <source>
        <dbReference type="Proteomes" id="UP001432322"/>
    </source>
</evidence>
<dbReference type="EMBL" id="BTSY01000006">
    <property type="protein sequence ID" value="GMT34846.1"/>
    <property type="molecule type" value="Genomic_DNA"/>
</dbReference>
<organism evidence="3 4">
    <name type="scientific">Pristionchus fissidentatus</name>
    <dbReference type="NCBI Taxonomy" id="1538716"/>
    <lineage>
        <taxon>Eukaryota</taxon>
        <taxon>Metazoa</taxon>
        <taxon>Ecdysozoa</taxon>
        <taxon>Nematoda</taxon>
        <taxon>Chromadorea</taxon>
        <taxon>Rhabditida</taxon>
        <taxon>Rhabditina</taxon>
        <taxon>Diplogasteromorpha</taxon>
        <taxon>Diplogasteroidea</taxon>
        <taxon>Neodiplogasteridae</taxon>
        <taxon>Pristionchus</taxon>
    </lineage>
</organism>
<keyword evidence="2" id="KW-1133">Transmembrane helix</keyword>
<feature type="region of interest" description="Disordered" evidence="1">
    <location>
        <begin position="351"/>
        <end position="372"/>
    </location>
</feature>
<evidence type="ECO:0000256" key="2">
    <source>
        <dbReference type="SAM" id="Phobius"/>
    </source>
</evidence>
<keyword evidence="2" id="KW-0472">Membrane</keyword>
<evidence type="ECO:0000313" key="3">
    <source>
        <dbReference type="EMBL" id="GMT34846.1"/>
    </source>
</evidence>
<proteinExistence type="predicted"/>
<feature type="transmembrane region" description="Helical" evidence="2">
    <location>
        <begin position="245"/>
        <end position="267"/>
    </location>
</feature>
<gene>
    <name evidence="3" type="ORF">PFISCL1PPCAC_26143</name>
</gene>
<dbReference type="GO" id="GO:0016020">
    <property type="term" value="C:membrane"/>
    <property type="evidence" value="ECO:0007669"/>
    <property type="project" value="InterPro"/>
</dbReference>
<dbReference type="AlphaFoldDB" id="A0AAV5WRC4"/>
<dbReference type="PANTHER" id="PTHR23352:SF2">
    <property type="entry name" value="NEURAL PROLIFERATION DIFFERENTIATION AND CONTROL PROTEIN 1"/>
    <property type="match status" value="1"/>
</dbReference>
<dbReference type="InterPro" id="IPR009635">
    <property type="entry name" value="NPDC1"/>
</dbReference>
<protein>
    <submittedName>
        <fullName evidence="3">Uncharacterized protein</fullName>
    </submittedName>
</protein>
<dbReference type="PANTHER" id="PTHR23352">
    <property type="entry name" value="NEURAL PROLIFERATION DIFFERENTIATION AND CONTROL PROTEIN-1 NPDC-1 PROTEIN"/>
    <property type="match status" value="1"/>
</dbReference>
<comment type="caution">
    <text evidence="3">The sequence shown here is derived from an EMBL/GenBank/DDBJ whole genome shotgun (WGS) entry which is preliminary data.</text>
</comment>
<keyword evidence="2" id="KW-0812">Transmembrane</keyword>
<dbReference type="Pfam" id="PF06809">
    <property type="entry name" value="NPDC1"/>
    <property type="match status" value="1"/>
</dbReference>
<accession>A0AAV5WRC4</accession>